<keyword evidence="12" id="KW-0408">Iron</keyword>
<evidence type="ECO:0000256" key="14">
    <source>
        <dbReference type="ARBA" id="ARBA00053024"/>
    </source>
</evidence>
<keyword evidence="9" id="KW-0521">NADP</keyword>
<dbReference type="Gene3D" id="2.40.30.10">
    <property type="entry name" value="Translation factors"/>
    <property type="match status" value="1"/>
</dbReference>
<dbReference type="Gene3D" id="3.30.70.20">
    <property type="match status" value="1"/>
</dbReference>
<dbReference type="Gene3D" id="1.20.990.10">
    <property type="entry name" value="NADPH-cytochrome p450 Reductase, Chain A, domain 3"/>
    <property type="match status" value="1"/>
</dbReference>
<dbReference type="Pfam" id="PF00258">
    <property type="entry name" value="Flavodoxin_1"/>
    <property type="match status" value="1"/>
</dbReference>
<keyword evidence="21" id="KW-1185">Reference proteome</keyword>
<keyword evidence="5" id="KW-0285">Flavoprotein</keyword>
<dbReference type="Proteomes" id="UP001295423">
    <property type="component" value="Unassembled WGS sequence"/>
</dbReference>
<evidence type="ECO:0000256" key="10">
    <source>
        <dbReference type="ARBA" id="ARBA00022982"/>
    </source>
</evidence>
<dbReference type="InterPro" id="IPR029039">
    <property type="entry name" value="Flavoprotein-like_sf"/>
</dbReference>
<evidence type="ECO:0000256" key="13">
    <source>
        <dbReference type="ARBA" id="ARBA00023014"/>
    </source>
</evidence>
<evidence type="ECO:0000313" key="21">
    <source>
        <dbReference type="Proteomes" id="UP001295423"/>
    </source>
</evidence>
<dbReference type="InterPro" id="IPR001433">
    <property type="entry name" value="OxRdtase_FAD/NAD-bd"/>
</dbReference>
<evidence type="ECO:0000256" key="6">
    <source>
        <dbReference type="ARBA" id="ARBA00022643"/>
    </source>
</evidence>
<evidence type="ECO:0000259" key="18">
    <source>
        <dbReference type="PROSITE" id="PS50902"/>
    </source>
</evidence>
<dbReference type="InterPro" id="IPR017900">
    <property type="entry name" value="4Fe4S_Fe_S_CS"/>
</dbReference>
<dbReference type="Pfam" id="PF10371">
    <property type="entry name" value="EKR"/>
    <property type="match status" value="1"/>
</dbReference>
<evidence type="ECO:0000256" key="12">
    <source>
        <dbReference type="ARBA" id="ARBA00023004"/>
    </source>
</evidence>
<protein>
    <recommendedName>
        <fullName evidence="16">pyruvate dehydrogenase (NADP(+))</fullName>
        <ecNumber evidence="16">1.2.1.51</ecNumber>
    </recommendedName>
    <alternativeName>
        <fullName evidence="17">Pyruvate:NADP(+) oxidoreductase</fullName>
    </alternativeName>
</protein>
<dbReference type="Pfam" id="PF01558">
    <property type="entry name" value="POR"/>
    <property type="match status" value="1"/>
</dbReference>
<dbReference type="SUPFAM" id="SSF52343">
    <property type="entry name" value="Ferredoxin reductase-like, C-terminal NADP-linked domain"/>
    <property type="match status" value="1"/>
</dbReference>
<evidence type="ECO:0000256" key="11">
    <source>
        <dbReference type="ARBA" id="ARBA00023002"/>
    </source>
</evidence>
<feature type="domain" description="4Fe-4S ferredoxin-type" evidence="19">
    <location>
        <begin position="728"/>
        <end position="757"/>
    </location>
</feature>
<dbReference type="SUPFAM" id="SSF53323">
    <property type="entry name" value="Pyruvate-ferredoxin oxidoreductase, PFOR, domain III"/>
    <property type="match status" value="1"/>
</dbReference>
<reference evidence="20" key="1">
    <citation type="submission" date="2023-08" db="EMBL/GenBank/DDBJ databases">
        <authorList>
            <person name="Audoor S."/>
            <person name="Bilcke G."/>
        </authorList>
    </citation>
    <scope>NUCLEOTIDE SEQUENCE</scope>
</reference>
<evidence type="ECO:0000313" key="20">
    <source>
        <dbReference type="EMBL" id="CAJ1942662.1"/>
    </source>
</evidence>
<dbReference type="PRINTS" id="PR00371">
    <property type="entry name" value="FPNCR"/>
</dbReference>
<dbReference type="Pfam" id="PF01855">
    <property type="entry name" value="POR_N"/>
    <property type="match status" value="1"/>
</dbReference>
<sequence length="1814" mass="203289">MATKGEVQRKTSNVEKGKCVDGNWAAAHVSYRTNDSAFIFPITPSSPMGEEVDAWAEQHKKNLWGQELKVVEMQSEGGAAGALHGALVSGALATTYTASQGLLLFIPNMYKIAGELLPTVIHVASRALAGQGLSIYGDHSDTMLVRGCGWSMMSSFSVQDAHDMAAICQVATLNSRVPFLHFFDGFRTSHEVNKIQLISDEQLLELMPFDKIEEHRQRALSPMHPSQRGTAQAPDVFMQMVESSNQYYADVEGHIVKAMGDFHRVTGRKYEPIEYRYYGTTAPRVALICMGSGVAVIDSTLKHLKSESACLIGIRMFRPWNRKRFCDLIPKSVTRLAILDRTREGGAQGEPLYLDVCTSLMQEGRGSIFVAGGRYGLGSKDFTPRMVSSIIQNMLRKDTNDVQRPFTVGITDDVTNLSLPLGRSLNVLDPSVTQCVFWGFGSDGTVGANKEAVKMIGNYHEDMEVQAYFEYDSKKSSGWTTSHLRFSSDVSIQAPWRVEENAADYVACHNESYVQANKFDVIKYLKRRGNFFLNTTAAAIDDPEKRLEALEHLVSPKILRNIAMRNISLYIMDAVGLSRKFGLAGRINMICQVVFFRLSNVIPLDDAVALLKATIVKAYSHKGDDIVKKNIDLLDAVVSDPNTLIKVEVPARWKKLHEHNDKPYEDRHNRLLDDEKVRKFMAEIVDPVSRLEGDDIPVSKFLENHLLGGVMIPGTTKFEKRNPNPSGKIPKWNFDDCTQCNACIFICPHAAIRPFVVTKDEALNAPFPKEFDTIKATGAEFGGKKYAIRVSPLDCTGCNACVEACPETPKALEMQSIETNKEANEKNWEYAYDLPERGDLIDKKTVRGSQFQTPLMEFSGACSGCGETPYFKLLTQMFGERMVIANATGCSTIWGGSFPSNPYTVSKKTGRGPAWANSLFEDNAEYGLGMFVAMRHRRERLITLVEDYVHRMELKDASQKTETESKLVHYLMDWLEIKNDKSDKCTHLFDKMKPLFEKIMGEDSTTGVAIPLINRIWSDRDMFPKLSQWIVGGDGWAYDIGFGGLDHVEAFESNDVNVLVVDTEMYSNTGGQCSKATPAGASAKFAVGGKQQRKKSIGEIFMTYEHVYVASVSLANQAQVLQAFIEADKHDGPSFIVAYSPCVQQGIRPRGLDDMVEESRFAVDSGYWPLYRYNPEMILESKNPFILDSKKLRKDVTSFLQRESRFINLRKKHPEVAEGLIMKMNSDVHNRMDHLNQLASGYKAFDHEDDASVKVLFASETGTAARLARDFADACVLSHVADAMDDVDVDDIDGGTTVFFIATCGQGAMPQNAKAFYKQLCARTDKFKEGTQFMVMGLGDSSYYFFCESAKLVEKKMIELGANKIVDLGLGDDFAEEGLEGGLHDWLDDVWPALDVPPPAEVPHITPVKVEYSPKAIIKPSDEERVLHMYYQSDDIHAKSIPILSNEKMCGEDYDRDFRTIRLNTGEEMPYELGDALEIFPHNDQDKVAEFLHEYTHDFDERTVVKIHDFGIEGEVSLGTLFTYVLDLFGKPSKHFMQQLATFETDEEEKKTMLDIGFLVKAGKEAGLTMADALIRFKKAHPPLPVLLAIIPTIKPRAYSIASAPSTSKNITELLVLIDSWWCEAGTRYGLTCDMLRQKLCGDHLWCRMKAGSMDPPEPGQPVLCAGIGSGLAPHMAFLRDKVRAVQNGEKVGKFSLYFGNRKKAHEYLYQAELEGYEKKYDWFTLHAAFSRDDPKKKVYVQDLVGKTDDARLLLHDTPDGMMYVCGNRNLPKPLQKALVQSFSKWSEDPKEIEKANNAMEQMYVKNRIQQEVW</sequence>
<dbReference type="SUPFAM" id="SSF63380">
    <property type="entry name" value="Riboflavin synthase domain-like"/>
    <property type="match status" value="1"/>
</dbReference>
<dbReference type="InterPro" id="IPR001094">
    <property type="entry name" value="Flavdoxin-like"/>
</dbReference>
<dbReference type="InterPro" id="IPR019752">
    <property type="entry name" value="Pyrv/ketoisovalerate_OxRed_cat"/>
</dbReference>
<keyword evidence="10" id="KW-0249">Electron transport</keyword>
<dbReference type="InterPro" id="IPR002880">
    <property type="entry name" value="Pyrv_Fd/Flavodoxin_OxRdtase_N"/>
</dbReference>
<keyword evidence="4" id="KW-0004">4Fe-4S</keyword>
<keyword evidence="8" id="KW-0274">FAD</keyword>
<evidence type="ECO:0000259" key="19">
    <source>
        <dbReference type="PROSITE" id="PS51379"/>
    </source>
</evidence>
<name>A0AAD2CTH2_9STRA</name>
<evidence type="ECO:0000256" key="3">
    <source>
        <dbReference type="ARBA" id="ARBA00022448"/>
    </source>
</evidence>
<organism evidence="20 21">
    <name type="scientific">Cylindrotheca closterium</name>
    <dbReference type="NCBI Taxonomy" id="2856"/>
    <lineage>
        <taxon>Eukaryota</taxon>
        <taxon>Sar</taxon>
        <taxon>Stramenopiles</taxon>
        <taxon>Ochrophyta</taxon>
        <taxon>Bacillariophyta</taxon>
        <taxon>Bacillariophyceae</taxon>
        <taxon>Bacillariophycidae</taxon>
        <taxon>Bacillariales</taxon>
        <taxon>Bacillariaceae</taxon>
        <taxon>Cylindrotheca</taxon>
    </lineage>
</organism>
<dbReference type="Gene3D" id="3.40.50.80">
    <property type="entry name" value="Nucleotide-binding domain of ferredoxin-NADP reductase (FNR) module"/>
    <property type="match status" value="1"/>
</dbReference>
<dbReference type="CDD" id="cd07034">
    <property type="entry name" value="TPP_PYR_PFOR_IOR-alpha_like"/>
    <property type="match status" value="1"/>
</dbReference>
<dbReference type="PANTHER" id="PTHR32154:SF0">
    <property type="entry name" value="PYRUVATE-FLAVODOXIN OXIDOREDUCTASE-RELATED"/>
    <property type="match status" value="1"/>
</dbReference>
<comment type="catalytic activity">
    <reaction evidence="14">
        <text>pyruvate + NADP(+) + CoA = acetyl-CoA + CO2 + NADPH</text>
        <dbReference type="Rhea" id="RHEA:17425"/>
        <dbReference type="ChEBI" id="CHEBI:15361"/>
        <dbReference type="ChEBI" id="CHEBI:16526"/>
        <dbReference type="ChEBI" id="CHEBI:57287"/>
        <dbReference type="ChEBI" id="CHEBI:57288"/>
        <dbReference type="ChEBI" id="CHEBI:57783"/>
        <dbReference type="ChEBI" id="CHEBI:58349"/>
        <dbReference type="EC" id="1.2.1.51"/>
    </reaction>
</comment>
<comment type="cofactor">
    <cofactor evidence="1">
        <name>FMN</name>
        <dbReference type="ChEBI" id="CHEBI:58210"/>
    </cofactor>
</comment>
<evidence type="ECO:0000256" key="17">
    <source>
        <dbReference type="ARBA" id="ARBA00076877"/>
    </source>
</evidence>
<dbReference type="InterPro" id="IPR017896">
    <property type="entry name" value="4Fe4S_Fe-S-bd"/>
</dbReference>
<evidence type="ECO:0000256" key="5">
    <source>
        <dbReference type="ARBA" id="ARBA00022630"/>
    </source>
</evidence>
<dbReference type="InterPro" id="IPR023173">
    <property type="entry name" value="NADPH_Cyt_P450_Rdtase_alpha"/>
</dbReference>
<comment type="caution">
    <text evidence="20">The sequence shown here is derived from an EMBL/GenBank/DDBJ whole genome shotgun (WGS) entry which is preliminary data.</text>
</comment>
<dbReference type="GO" id="GO:0006979">
    <property type="term" value="P:response to oxidative stress"/>
    <property type="evidence" value="ECO:0007669"/>
    <property type="project" value="TreeGrafter"/>
</dbReference>
<dbReference type="InterPro" id="IPR029061">
    <property type="entry name" value="THDP-binding"/>
</dbReference>
<dbReference type="SUPFAM" id="SSF52922">
    <property type="entry name" value="TK C-terminal domain-like"/>
    <property type="match status" value="1"/>
</dbReference>
<comment type="cofactor">
    <cofactor evidence="2">
        <name>FAD</name>
        <dbReference type="ChEBI" id="CHEBI:57692"/>
    </cofactor>
</comment>
<dbReference type="InterPro" id="IPR017938">
    <property type="entry name" value="Riboflavin_synthase-like_b-brl"/>
</dbReference>
<dbReference type="InterPro" id="IPR003097">
    <property type="entry name" value="CysJ-like_FAD-binding"/>
</dbReference>
<dbReference type="SUPFAM" id="SSF52218">
    <property type="entry name" value="Flavoproteins"/>
    <property type="match status" value="1"/>
</dbReference>
<accession>A0AAD2CTH2</accession>
<dbReference type="GO" id="GO:0050243">
    <property type="term" value="F:pyruvate dehydrogenase (NADP+) activity"/>
    <property type="evidence" value="ECO:0007669"/>
    <property type="project" value="UniProtKB-EC"/>
</dbReference>
<evidence type="ECO:0000256" key="2">
    <source>
        <dbReference type="ARBA" id="ARBA00001974"/>
    </source>
</evidence>
<dbReference type="PROSITE" id="PS50902">
    <property type="entry name" value="FLAVODOXIN_LIKE"/>
    <property type="match status" value="1"/>
</dbReference>
<proteinExistence type="inferred from homology"/>
<dbReference type="Gene3D" id="3.40.50.920">
    <property type="match status" value="1"/>
</dbReference>
<dbReference type="FunFam" id="3.40.50.970:FF:000012">
    <property type="entry name" value="Pyruvate:ferredoxin (Flavodoxin) oxidoreductase"/>
    <property type="match status" value="1"/>
</dbReference>
<dbReference type="NCBIfam" id="TIGR02176">
    <property type="entry name" value="pyruv_ox_red"/>
    <property type="match status" value="1"/>
</dbReference>
<feature type="domain" description="Flavodoxin-like" evidence="18">
    <location>
        <begin position="1253"/>
        <end position="1391"/>
    </location>
</feature>
<dbReference type="FunFam" id="3.40.50.920:FF:000007">
    <property type="entry name" value="Pyruvate:ferredoxin (Flavodoxin) oxidoreductase"/>
    <property type="match status" value="1"/>
</dbReference>
<keyword evidence="13" id="KW-0411">Iron-sulfur</keyword>
<feature type="domain" description="4Fe-4S ferredoxin-type" evidence="19">
    <location>
        <begin position="786"/>
        <end position="817"/>
    </location>
</feature>
<dbReference type="SUPFAM" id="SSF54862">
    <property type="entry name" value="4Fe-4S ferredoxins"/>
    <property type="match status" value="1"/>
</dbReference>
<dbReference type="PROSITE" id="PS00198">
    <property type="entry name" value="4FE4S_FER_1"/>
    <property type="match status" value="1"/>
</dbReference>
<dbReference type="PRINTS" id="PR00369">
    <property type="entry name" value="FLAVODOXIN"/>
</dbReference>
<dbReference type="Gene3D" id="3.40.50.360">
    <property type="match status" value="1"/>
</dbReference>
<dbReference type="InterPro" id="IPR011895">
    <property type="entry name" value="Pyrv_flavodox_OxRed"/>
</dbReference>
<dbReference type="PANTHER" id="PTHR32154">
    <property type="entry name" value="PYRUVATE-FLAVODOXIN OXIDOREDUCTASE-RELATED"/>
    <property type="match status" value="1"/>
</dbReference>
<dbReference type="FunFam" id="3.30.70.20:FF:000022">
    <property type="entry name" value="Pyruvate:ferredoxin (Flavodoxin) oxidoreductase"/>
    <property type="match status" value="1"/>
</dbReference>
<evidence type="ECO:0000256" key="4">
    <source>
        <dbReference type="ARBA" id="ARBA00022485"/>
    </source>
</evidence>
<dbReference type="FunFam" id="3.40.50.970:FF:000041">
    <property type="entry name" value="Pyruvate:ferredoxin (Flavodoxin) oxidoreductase"/>
    <property type="match status" value="1"/>
</dbReference>
<dbReference type="EMBL" id="CAKOGP040001112">
    <property type="protein sequence ID" value="CAJ1942662.1"/>
    <property type="molecule type" value="Genomic_DNA"/>
</dbReference>
<dbReference type="GO" id="GO:0051539">
    <property type="term" value="F:4 iron, 4 sulfur cluster binding"/>
    <property type="evidence" value="ECO:0007669"/>
    <property type="project" value="UniProtKB-KW"/>
</dbReference>
<dbReference type="InterPro" id="IPR002869">
    <property type="entry name" value="Pyrv_flavodox_OxRed_cen"/>
</dbReference>
<dbReference type="SUPFAM" id="SSF52518">
    <property type="entry name" value="Thiamin diphosphate-binding fold (THDP-binding)"/>
    <property type="match status" value="2"/>
</dbReference>
<keyword evidence="7" id="KW-0479">Metal-binding</keyword>
<keyword evidence="11" id="KW-0560">Oxidoreductase</keyword>
<evidence type="ECO:0000256" key="15">
    <source>
        <dbReference type="ARBA" id="ARBA00061065"/>
    </source>
</evidence>
<dbReference type="InterPro" id="IPR039261">
    <property type="entry name" value="FNR_nucleotide-bd"/>
</dbReference>
<keyword evidence="3" id="KW-0813">Transport</keyword>
<dbReference type="Pfam" id="PF13237">
    <property type="entry name" value="Fer4_10"/>
    <property type="match status" value="1"/>
</dbReference>
<evidence type="ECO:0000256" key="8">
    <source>
        <dbReference type="ARBA" id="ARBA00022827"/>
    </source>
</evidence>
<dbReference type="Gene3D" id="3.40.50.970">
    <property type="match status" value="2"/>
</dbReference>
<evidence type="ECO:0000256" key="7">
    <source>
        <dbReference type="ARBA" id="ARBA00022723"/>
    </source>
</evidence>
<dbReference type="InterPro" id="IPR050722">
    <property type="entry name" value="Pyruvate:ferred/Flavod_OxRd"/>
</dbReference>
<evidence type="ECO:0000256" key="9">
    <source>
        <dbReference type="ARBA" id="ARBA00022857"/>
    </source>
</evidence>
<dbReference type="Pfam" id="PF00175">
    <property type="entry name" value="NAD_binding_1"/>
    <property type="match status" value="1"/>
</dbReference>
<dbReference type="GO" id="GO:0022900">
    <property type="term" value="P:electron transport chain"/>
    <property type="evidence" value="ECO:0007669"/>
    <property type="project" value="InterPro"/>
</dbReference>
<dbReference type="GO" id="GO:0005506">
    <property type="term" value="F:iron ion binding"/>
    <property type="evidence" value="ECO:0007669"/>
    <property type="project" value="InterPro"/>
</dbReference>
<dbReference type="InterPro" id="IPR001709">
    <property type="entry name" value="Flavoprot_Pyr_Nucl_cyt_Rdtase"/>
</dbReference>
<dbReference type="Gene3D" id="3.40.920.10">
    <property type="entry name" value="Pyruvate-ferredoxin oxidoreductase, PFOR, domain III"/>
    <property type="match status" value="1"/>
</dbReference>
<evidence type="ECO:0000256" key="1">
    <source>
        <dbReference type="ARBA" id="ARBA00001917"/>
    </source>
</evidence>
<dbReference type="SMART" id="SM00890">
    <property type="entry name" value="EKR"/>
    <property type="match status" value="1"/>
</dbReference>
<dbReference type="GO" id="GO:0010181">
    <property type="term" value="F:FMN binding"/>
    <property type="evidence" value="ECO:0007669"/>
    <property type="project" value="InterPro"/>
</dbReference>
<dbReference type="InterPro" id="IPR019456">
    <property type="entry name" value="Pyrv-flavodox_OxRtase_EKR"/>
</dbReference>
<comment type="similarity">
    <text evidence="15">In the N-terminal section; belongs to the pyruvate:ferredoxin/flavodoxin oxidoreductase family.</text>
</comment>
<dbReference type="InterPro" id="IPR009014">
    <property type="entry name" value="Transketo_C/PFOR_II"/>
</dbReference>
<dbReference type="EC" id="1.2.1.51" evidence="16"/>
<gene>
    <name evidence="20" type="ORF">CYCCA115_LOCUS8059</name>
</gene>
<keyword evidence="6" id="KW-0288">FMN</keyword>
<dbReference type="PROSITE" id="PS51379">
    <property type="entry name" value="4FE4S_FER_2"/>
    <property type="match status" value="2"/>
</dbReference>
<evidence type="ECO:0000256" key="16">
    <source>
        <dbReference type="ARBA" id="ARBA00067011"/>
    </source>
</evidence>
<dbReference type="Pfam" id="PF00667">
    <property type="entry name" value="FAD_binding_1"/>
    <property type="match status" value="1"/>
</dbReference>
<dbReference type="InterPro" id="IPR008254">
    <property type="entry name" value="Flavodoxin/NO_synth"/>
</dbReference>